<protein>
    <submittedName>
        <fullName evidence="1">Uncharacterized protein</fullName>
    </submittedName>
</protein>
<comment type="caution">
    <text evidence="1">The sequence shown here is derived from an EMBL/GenBank/DDBJ whole genome shotgun (WGS) entry which is preliminary data.</text>
</comment>
<feature type="non-terminal residue" evidence="1">
    <location>
        <position position="1"/>
    </location>
</feature>
<evidence type="ECO:0000313" key="1">
    <source>
        <dbReference type="EMBL" id="ETR64819.1"/>
    </source>
</evidence>
<dbReference type="EMBL" id="ATBP01003603">
    <property type="protein sequence ID" value="ETR64819.1"/>
    <property type="molecule type" value="Genomic_DNA"/>
</dbReference>
<accession>A0A1V1NQG9</accession>
<name>A0A1V1NQG9_9BACT</name>
<reference evidence="2" key="1">
    <citation type="submission" date="2012-11" db="EMBL/GenBank/DDBJ databases">
        <authorList>
            <person name="Lucero-Rivera Y.E."/>
            <person name="Tovar-Ramirez D."/>
        </authorList>
    </citation>
    <scope>NUCLEOTIDE SEQUENCE [LARGE SCALE GENOMIC DNA]</scope>
    <source>
        <strain evidence="2">Araruama</strain>
    </source>
</reference>
<dbReference type="Proteomes" id="UP000189670">
    <property type="component" value="Unassembled WGS sequence"/>
</dbReference>
<gene>
    <name evidence="1" type="ORF">OMM_15301</name>
</gene>
<evidence type="ECO:0000313" key="2">
    <source>
        <dbReference type="Proteomes" id="UP000189670"/>
    </source>
</evidence>
<sequence>QNIKFGDRILLSDDHTYGGDAGRIYIYMGVENTLDLSKEDYTDVGYWKQDSSTQIIPEDLNISDSDSMAIGGLVVRNDVRSFADAYLNNANLTSASLEINAKEDMIVKATADSTAESSGGSAFGDGQSLAVNGVIATNLILSQADAHIINSDVQTNSGDVIVDARNSSIIDAKTLASTTSGDQGV</sequence>
<feature type="non-terminal residue" evidence="1">
    <location>
        <position position="185"/>
    </location>
</feature>
<proteinExistence type="predicted"/>
<organism evidence="1 2">
    <name type="scientific">Candidatus Magnetoglobus multicellularis str. Araruama</name>
    <dbReference type="NCBI Taxonomy" id="890399"/>
    <lineage>
        <taxon>Bacteria</taxon>
        <taxon>Pseudomonadati</taxon>
        <taxon>Thermodesulfobacteriota</taxon>
        <taxon>Desulfobacteria</taxon>
        <taxon>Desulfobacterales</taxon>
        <taxon>Desulfobacteraceae</taxon>
        <taxon>Candidatus Magnetoglobus</taxon>
    </lineage>
</organism>
<dbReference type="AlphaFoldDB" id="A0A1V1NQG9"/>